<dbReference type="Pfam" id="PF09084">
    <property type="entry name" value="NMT1"/>
    <property type="match status" value="1"/>
</dbReference>
<dbReference type="Proteomes" id="UP001165405">
    <property type="component" value="Unassembled WGS sequence"/>
</dbReference>
<evidence type="ECO:0000313" key="3">
    <source>
        <dbReference type="EMBL" id="MCF4123604.1"/>
    </source>
</evidence>
<feature type="domain" description="SsuA/THI5-like" evidence="2">
    <location>
        <begin position="64"/>
        <end position="282"/>
    </location>
</feature>
<gene>
    <name evidence="3" type="ORF">L1785_21800</name>
</gene>
<feature type="chain" id="PRO_5041226098" evidence="1">
    <location>
        <begin position="22"/>
        <end position="337"/>
    </location>
</feature>
<comment type="caution">
    <text evidence="3">The sequence shown here is derived from an EMBL/GenBank/DDBJ whole genome shotgun (WGS) entry which is preliminary data.</text>
</comment>
<evidence type="ECO:0000259" key="2">
    <source>
        <dbReference type="Pfam" id="PF09084"/>
    </source>
</evidence>
<reference evidence="3" key="1">
    <citation type="submission" date="2022-01" db="EMBL/GenBank/DDBJ databases">
        <title>Antribacter sp. nov., isolated from Guizhou of China.</title>
        <authorList>
            <person name="Chengliang C."/>
            <person name="Ya Z."/>
        </authorList>
    </citation>
    <scope>NUCLEOTIDE SEQUENCE</scope>
    <source>
        <strain evidence="3">KLBMP 9083</strain>
    </source>
</reference>
<feature type="signal peptide" evidence="1">
    <location>
        <begin position="1"/>
        <end position="21"/>
    </location>
</feature>
<keyword evidence="4" id="KW-1185">Reference proteome</keyword>
<organism evidence="3 4">
    <name type="scientific">Antribacter soli</name>
    <dbReference type="NCBI Taxonomy" id="2910976"/>
    <lineage>
        <taxon>Bacteria</taxon>
        <taxon>Bacillati</taxon>
        <taxon>Actinomycetota</taxon>
        <taxon>Actinomycetes</taxon>
        <taxon>Micrococcales</taxon>
        <taxon>Promicromonosporaceae</taxon>
        <taxon>Antribacter</taxon>
    </lineage>
</organism>
<dbReference type="RefSeq" id="WP_236091354.1">
    <property type="nucleotide sequence ID" value="NZ_JAKGSG010000064.1"/>
</dbReference>
<proteinExistence type="predicted"/>
<name>A0AA41QHL0_9MICO</name>
<dbReference type="PROSITE" id="PS51257">
    <property type="entry name" value="PROKAR_LIPOPROTEIN"/>
    <property type="match status" value="1"/>
</dbReference>
<sequence length="337" mass="34811">MRRRMSMTVAAAMAAMTFVLAGCASSYQAPTAPLAPGETAAAAEADEGRENLTPITVGVLPIVDVAPLYLGVEKGIFEDHGIDLTIDVAANGGDIINNVLSRRWQFGFSNVLSIVSAGTSTGNIKVVAAGNYSSGDPAKDFGAIVVPATSSIQDVGDLAGKKVAVNAKQGLLEATVRRVVDAGGGNSGTLSFEPMGFGAMPDALTAGTVDAAFIVEPLLSVAKAQGARELPNSSFGTVDPNLMIAAYFASNDLTVTDPEIVEQFADAMNESLGMASRDPEAARAVLDSYTKIDAEVKAAMTLPKWSPVISKDSAVLLSGLAGTYFQMKINPDLSFPS</sequence>
<dbReference type="SUPFAM" id="SSF53850">
    <property type="entry name" value="Periplasmic binding protein-like II"/>
    <property type="match status" value="1"/>
</dbReference>
<keyword evidence="1" id="KW-0732">Signal</keyword>
<evidence type="ECO:0000313" key="4">
    <source>
        <dbReference type="Proteomes" id="UP001165405"/>
    </source>
</evidence>
<dbReference type="InterPro" id="IPR015168">
    <property type="entry name" value="SsuA/THI5"/>
</dbReference>
<evidence type="ECO:0000256" key="1">
    <source>
        <dbReference type="SAM" id="SignalP"/>
    </source>
</evidence>
<accession>A0AA41QHL0</accession>
<dbReference type="AlphaFoldDB" id="A0AA41QHL0"/>
<dbReference type="PANTHER" id="PTHR30024">
    <property type="entry name" value="ALIPHATIC SULFONATES-BINDING PROTEIN-RELATED"/>
    <property type="match status" value="1"/>
</dbReference>
<dbReference type="EMBL" id="JAKGSG010000064">
    <property type="protein sequence ID" value="MCF4123604.1"/>
    <property type="molecule type" value="Genomic_DNA"/>
</dbReference>
<dbReference type="Gene3D" id="3.40.190.10">
    <property type="entry name" value="Periplasmic binding protein-like II"/>
    <property type="match status" value="2"/>
</dbReference>
<protein>
    <submittedName>
        <fullName evidence="3">ABC transporter substrate-binding protein</fullName>
    </submittedName>
</protein>